<evidence type="ECO:0000313" key="3">
    <source>
        <dbReference type="Proteomes" id="UP000032414"/>
    </source>
</evidence>
<dbReference type="RefSeq" id="WP_045098702.1">
    <property type="nucleotide sequence ID" value="NZ_CP020614.1"/>
</dbReference>
<keyword evidence="4" id="KW-1185">Reference proteome</keyword>
<evidence type="ECO:0008006" key="5">
    <source>
        <dbReference type="Google" id="ProtNLM"/>
    </source>
</evidence>
<dbReference type="Proteomes" id="UP000032414">
    <property type="component" value="Chromosome I"/>
</dbReference>
<dbReference type="Proteomes" id="UP000182998">
    <property type="component" value="Unassembled WGS sequence"/>
</dbReference>
<dbReference type="AlphaFoldDB" id="A0A098GFJ7"/>
<evidence type="ECO:0000313" key="4">
    <source>
        <dbReference type="Proteomes" id="UP000182998"/>
    </source>
</evidence>
<dbReference type="KEGG" id="tmc:LMI_0950"/>
<dbReference type="EMBL" id="FMVN01000010">
    <property type="protein sequence ID" value="SCY57514.1"/>
    <property type="molecule type" value="Genomic_DNA"/>
</dbReference>
<dbReference type="STRING" id="451.B6N58_10730"/>
<reference evidence="3" key="2">
    <citation type="submission" date="2014-09" db="EMBL/GenBank/DDBJ databases">
        <authorList>
            <person name="Gomez-Valero L."/>
        </authorList>
    </citation>
    <scope>NUCLEOTIDE SEQUENCE [LARGE SCALE GENOMIC DNA]</scope>
    <source>
        <strain evidence="3">ATCC33218</strain>
    </source>
</reference>
<gene>
    <name evidence="1" type="ORF">LMI_0950</name>
    <name evidence="2" type="ORF">SAMN02982997_02115</name>
</gene>
<evidence type="ECO:0000313" key="2">
    <source>
        <dbReference type="EMBL" id="SCY57514.1"/>
    </source>
</evidence>
<name>A0A098GFJ7_LEGMI</name>
<dbReference type="OrthoDB" id="5651348at2"/>
<sequence>MADLKVKSDLEAESTVEKKKVYNHYIRSLKDSGGLPSTNNFNDFESNRVKGADGFAKVKAPDGTTIAEKLKAAAPPEAALAKDKIAGALKETDPYKNAKKAFNTNLANLNTLLQSGKYTLCDAGSYLLDAKNTAVSAIKAQHAQEKDKLTKLFDETQGPESVAFRNEMKTALGCSDAQLNAIKNEMISELTKSQNEELKKFEKSLQDDANKLFKRAEQEWYRLSFLGQRYSISSNSIFSKQLSKEIEAISANANQHGENLSIGTGKKGSALLKNVDPAKLQTHITLSGKTLQAGEDGSLSTQFRRWFQSDADIYETITSMAEEMKARGCESITIRVNNATDPKLAAEIGRKAYESAILAGFDPKKITIEVNGEPKYKHDDKGKPEKTDLFKEHPQRLKFAQEKATQIAANRDAALKNPANQANLKNELQRLRQEQEAAEQAAPANLGVN</sequence>
<dbReference type="PATRIC" id="fig|451.8.peg.263"/>
<evidence type="ECO:0000313" key="1">
    <source>
        <dbReference type="EMBL" id="CEG60266.1"/>
    </source>
</evidence>
<dbReference type="EMBL" id="LN614830">
    <property type="protein sequence ID" value="CEG60266.1"/>
    <property type="molecule type" value="Genomic_DNA"/>
</dbReference>
<reference evidence="2 4" key="3">
    <citation type="submission" date="2016-10" db="EMBL/GenBank/DDBJ databases">
        <authorList>
            <person name="Varghese N."/>
            <person name="Submissions S."/>
        </authorList>
    </citation>
    <scope>NUCLEOTIDE SEQUENCE [LARGE SCALE GENOMIC DNA]</scope>
    <source>
        <strain evidence="2 4">ATCC 33218</strain>
    </source>
</reference>
<organism evidence="1 3">
    <name type="scientific">Legionella micdadei</name>
    <name type="common">Tatlockia micdadei</name>
    <dbReference type="NCBI Taxonomy" id="451"/>
    <lineage>
        <taxon>Bacteria</taxon>
        <taxon>Pseudomonadati</taxon>
        <taxon>Pseudomonadota</taxon>
        <taxon>Gammaproteobacteria</taxon>
        <taxon>Legionellales</taxon>
        <taxon>Legionellaceae</taxon>
        <taxon>Legionella</taxon>
    </lineage>
</organism>
<proteinExistence type="predicted"/>
<accession>A0A098GFJ7</accession>
<dbReference type="HOGENOM" id="CLU_557584_0_0_6"/>
<protein>
    <recommendedName>
        <fullName evidence="5">Coiled coil domain-containing protein</fullName>
    </recommendedName>
</protein>
<reference evidence="1" key="1">
    <citation type="submission" date="2014-09" db="EMBL/GenBank/DDBJ databases">
        <authorList>
            <person name="GOMEZ-VALERO Laura"/>
        </authorList>
    </citation>
    <scope>NUCLEOTIDE SEQUENCE</scope>
    <source>
        <strain evidence="1">ATCC33218</strain>
    </source>
</reference>